<dbReference type="PANTHER" id="PTHR10908:SF0">
    <property type="entry name" value="SEROTONIN N-ACETYLTRANSFERASE"/>
    <property type="match status" value="1"/>
</dbReference>
<evidence type="ECO:0000256" key="2">
    <source>
        <dbReference type="ARBA" id="ARBA00023315"/>
    </source>
</evidence>
<protein>
    <submittedName>
        <fullName evidence="4">GNAT family N-acetyltransferase</fullName>
    </submittedName>
</protein>
<dbReference type="InterPro" id="IPR051635">
    <property type="entry name" value="SNAT-like"/>
</dbReference>
<dbReference type="Proteomes" id="UP000430975">
    <property type="component" value="Unassembled WGS sequence"/>
</dbReference>
<dbReference type="CDD" id="cd04301">
    <property type="entry name" value="NAT_SF"/>
    <property type="match status" value="1"/>
</dbReference>
<dbReference type="Pfam" id="PF00583">
    <property type="entry name" value="Acetyltransf_1"/>
    <property type="match status" value="1"/>
</dbReference>
<dbReference type="InterPro" id="IPR016181">
    <property type="entry name" value="Acyl_CoA_acyltransferase"/>
</dbReference>
<dbReference type="PROSITE" id="PS51186">
    <property type="entry name" value="GNAT"/>
    <property type="match status" value="1"/>
</dbReference>
<dbReference type="AlphaFoldDB" id="A0A6I2GKD9"/>
<proteinExistence type="predicted"/>
<dbReference type="GO" id="GO:0008080">
    <property type="term" value="F:N-acetyltransferase activity"/>
    <property type="evidence" value="ECO:0007669"/>
    <property type="project" value="UniProtKB-ARBA"/>
</dbReference>
<keyword evidence="1 4" id="KW-0808">Transferase</keyword>
<name>A0A6I2GKD9_9LACT</name>
<keyword evidence="2" id="KW-0012">Acyltransferase</keyword>
<dbReference type="SUPFAM" id="SSF55729">
    <property type="entry name" value="Acyl-CoA N-acyltransferases (Nat)"/>
    <property type="match status" value="1"/>
</dbReference>
<dbReference type="RefSeq" id="WP_153863300.1">
    <property type="nucleotide sequence ID" value="NZ_WJQS01000003.1"/>
</dbReference>
<comment type="caution">
    <text evidence="4">The sequence shown here is derived from an EMBL/GenBank/DDBJ whole genome shotgun (WGS) entry which is preliminary data.</text>
</comment>
<keyword evidence="5" id="KW-1185">Reference proteome</keyword>
<dbReference type="EMBL" id="WJQS01000003">
    <property type="protein sequence ID" value="MRI85058.1"/>
    <property type="molecule type" value="Genomic_DNA"/>
</dbReference>
<evidence type="ECO:0000259" key="3">
    <source>
        <dbReference type="PROSITE" id="PS51186"/>
    </source>
</evidence>
<dbReference type="InterPro" id="IPR000182">
    <property type="entry name" value="GNAT_dom"/>
</dbReference>
<evidence type="ECO:0000256" key="1">
    <source>
        <dbReference type="ARBA" id="ARBA00022679"/>
    </source>
</evidence>
<organism evidence="4 5">
    <name type="scientific">Fundicoccus ignavus</name>
    <dbReference type="NCBI Taxonomy" id="2664442"/>
    <lineage>
        <taxon>Bacteria</taxon>
        <taxon>Bacillati</taxon>
        <taxon>Bacillota</taxon>
        <taxon>Bacilli</taxon>
        <taxon>Lactobacillales</taxon>
        <taxon>Aerococcaceae</taxon>
        <taxon>Fundicoccus</taxon>
    </lineage>
</organism>
<sequence length="165" mass="18236">MTLNIRNATLEDLEDITYLEAESFSAAEADTKEAFAERLQLIADSFLVIEEAGELLGYVNGPVVEQAYITDNLFQTVEANPLEGGNQCILGLSVSAKAKGRGLSLLLIEAFEQQAQQKHRESVSLTCHEELIHFYEKMGYINHGRSESTLGGAEWYNLVKPLALV</sequence>
<accession>A0A6I2GKD9</accession>
<gene>
    <name evidence="4" type="ORF">GIY09_04115</name>
</gene>
<dbReference type="Gene3D" id="3.40.630.30">
    <property type="match status" value="1"/>
</dbReference>
<evidence type="ECO:0000313" key="5">
    <source>
        <dbReference type="Proteomes" id="UP000430975"/>
    </source>
</evidence>
<evidence type="ECO:0000313" key="4">
    <source>
        <dbReference type="EMBL" id="MRI85058.1"/>
    </source>
</evidence>
<feature type="domain" description="N-acetyltransferase" evidence="3">
    <location>
        <begin position="3"/>
        <end position="163"/>
    </location>
</feature>
<dbReference type="PANTHER" id="PTHR10908">
    <property type="entry name" value="SEROTONIN N-ACETYLTRANSFERASE"/>
    <property type="match status" value="1"/>
</dbReference>
<reference evidence="4 5" key="1">
    <citation type="submission" date="2019-11" db="EMBL/GenBank/DDBJ databases">
        <title>Characterisation of Fundicoccus ignavus gen. nov. sp. nov., a novel genus of the family Aerococcaceae isolated from bulk tank milk.</title>
        <authorList>
            <person name="Siebert A."/>
            <person name="Huptas C."/>
            <person name="Wenning M."/>
            <person name="Scherer S."/>
            <person name="Doll E.V."/>
        </authorList>
    </citation>
    <scope>NUCLEOTIDE SEQUENCE [LARGE SCALE GENOMIC DNA]</scope>
    <source>
        <strain evidence="4 5">WS4759</strain>
    </source>
</reference>